<feature type="domain" description="Aldehyde dehydrogenase" evidence="3">
    <location>
        <begin position="9"/>
        <end position="275"/>
    </location>
</feature>
<comment type="caution">
    <text evidence="4">The sequence shown here is derived from an EMBL/GenBank/DDBJ whole genome shotgun (WGS) entry which is preliminary data.</text>
</comment>
<dbReference type="SUPFAM" id="SSF53720">
    <property type="entry name" value="ALDH-like"/>
    <property type="match status" value="1"/>
</dbReference>
<evidence type="ECO:0000256" key="1">
    <source>
        <dbReference type="ARBA" id="ARBA00023002"/>
    </source>
</evidence>
<feature type="compositionally biased region" description="Low complexity" evidence="2">
    <location>
        <begin position="475"/>
        <end position="486"/>
    </location>
</feature>
<dbReference type="RefSeq" id="WP_095512151.1">
    <property type="nucleotide sequence ID" value="NZ_MQWD01000001.1"/>
</dbReference>
<dbReference type="PANTHER" id="PTHR11699">
    <property type="entry name" value="ALDEHYDE DEHYDROGENASE-RELATED"/>
    <property type="match status" value="1"/>
</dbReference>
<dbReference type="InterPro" id="IPR016162">
    <property type="entry name" value="Ald_DH_N"/>
</dbReference>
<dbReference type="InterPro" id="IPR016163">
    <property type="entry name" value="Ald_DH_C"/>
</dbReference>
<accession>A0A271J4W4</accession>
<evidence type="ECO:0000256" key="2">
    <source>
        <dbReference type="SAM" id="MobiDB-lite"/>
    </source>
</evidence>
<evidence type="ECO:0000313" key="4">
    <source>
        <dbReference type="EMBL" id="PAP78473.1"/>
    </source>
</evidence>
<dbReference type="Proteomes" id="UP000216339">
    <property type="component" value="Unassembled WGS sequence"/>
</dbReference>
<dbReference type="GO" id="GO:0016620">
    <property type="term" value="F:oxidoreductase activity, acting on the aldehyde or oxo group of donors, NAD or NADP as acceptor"/>
    <property type="evidence" value="ECO:0007669"/>
    <property type="project" value="InterPro"/>
</dbReference>
<feature type="compositionally biased region" description="Low complexity" evidence="2">
    <location>
        <begin position="501"/>
        <end position="520"/>
    </location>
</feature>
<sequence>MDADLRSIQDARDAVRAAAAAQKQFKTADQATVDRIVAAMVDAGAAEARRLGQLAHDETGFGKPESKEQKNLFATRTLAERMAGMKTAGIVEKSADGTVWTVATPMGVVAALVPSTNPTSTAYYKAIIAAKARCGIVMSPHPSARRCTGEALRVVAEAAYAAGAPEGLFGCLGQGDAGVTLAGTNALLEHELVDVILATGGGPMVRAAYSKGKPAYGVGSGNVPAYVDRSANVEKAAADILTGTSFDWGTLCSTERSVVADSPIRQRLLDALRQRGGHVCSEDETRKLRAIIKPGGRFNTQIVGQSPRRIAELAGFSVPDSAQALIAEVDAVGPDEPLSMETLSPILSFYVADGWEAGCERCIAVLEFGGIGHTLALHATADRVIEQFALKKPSMRIVVNTVAALGSVGMTTALFPAMTLGPGTLGGSITSDNVTPLHLVNLKRVAFETAPLNDDAGESVSGSGKQETRAGGRTAPAASVPRRAPSGDGSWMDEIEARLVARAGNPSPSAPRSGPSAPTPRRAEPPAPTEARASVLPLPDDQIASLIRRFKT</sequence>
<proteinExistence type="predicted"/>
<protein>
    <recommendedName>
        <fullName evidence="3">Aldehyde dehydrogenase domain-containing protein</fullName>
    </recommendedName>
</protein>
<dbReference type="Gene3D" id="3.40.309.10">
    <property type="entry name" value="Aldehyde Dehydrogenase, Chain A, domain 2"/>
    <property type="match status" value="1"/>
</dbReference>
<name>A0A271J4W4_9BACT</name>
<evidence type="ECO:0000259" key="3">
    <source>
        <dbReference type="Pfam" id="PF00171"/>
    </source>
</evidence>
<dbReference type="Pfam" id="PF00171">
    <property type="entry name" value="Aldedh"/>
    <property type="match status" value="1"/>
</dbReference>
<reference evidence="4 5" key="1">
    <citation type="submission" date="2016-11" db="EMBL/GenBank/DDBJ databases">
        <title>Study of marine rhodopsin-containing bacteria.</title>
        <authorList>
            <person name="Yoshizawa S."/>
            <person name="Kumagai Y."/>
            <person name="Kogure K."/>
        </authorList>
    </citation>
    <scope>NUCLEOTIDE SEQUENCE [LARGE SCALE GENOMIC DNA]</scope>
    <source>
        <strain evidence="4 5">SAORIC-28</strain>
    </source>
</reference>
<dbReference type="CDD" id="cd07122">
    <property type="entry name" value="ALDH_F20_ACDH"/>
    <property type="match status" value="1"/>
</dbReference>
<evidence type="ECO:0000313" key="5">
    <source>
        <dbReference type="Proteomes" id="UP000216339"/>
    </source>
</evidence>
<keyword evidence="1" id="KW-0560">Oxidoreductase</keyword>
<dbReference type="InterPro" id="IPR015590">
    <property type="entry name" value="Aldehyde_DH_dom"/>
</dbReference>
<gene>
    <name evidence="4" type="ORF">BSZ37_19605</name>
</gene>
<dbReference type="InterPro" id="IPR016161">
    <property type="entry name" value="Ald_DH/histidinol_DH"/>
</dbReference>
<organism evidence="4 5">
    <name type="scientific">Rubrivirga marina</name>
    <dbReference type="NCBI Taxonomy" id="1196024"/>
    <lineage>
        <taxon>Bacteria</taxon>
        <taxon>Pseudomonadati</taxon>
        <taxon>Rhodothermota</taxon>
        <taxon>Rhodothermia</taxon>
        <taxon>Rhodothermales</taxon>
        <taxon>Rubricoccaceae</taxon>
        <taxon>Rubrivirga</taxon>
    </lineage>
</organism>
<feature type="region of interest" description="Disordered" evidence="2">
    <location>
        <begin position="453"/>
        <end position="552"/>
    </location>
</feature>
<dbReference type="OrthoDB" id="9801156at2"/>
<keyword evidence="5" id="KW-1185">Reference proteome</keyword>
<dbReference type="EMBL" id="MQWD01000001">
    <property type="protein sequence ID" value="PAP78473.1"/>
    <property type="molecule type" value="Genomic_DNA"/>
</dbReference>
<dbReference type="AlphaFoldDB" id="A0A271J4W4"/>
<dbReference type="Gene3D" id="3.40.605.10">
    <property type="entry name" value="Aldehyde Dehydrogenase, Chain A, domain 1"/>
    <property type="match status" value="1"/>
</dbReference>